<gene>
    <name evidence="1" type="ORF">AURDEDRAFT_177761</name>
</gene>
<evidence type="ECO:0000313" key="1">
    <source>
        <dbReference type="EMBL" id="EJD33159.1"/>
    </source>
</evidence>
<accession>J0CSB3</accession>
<organism evidence="1 2">
    <name type="scientific">Auricularia subglabra (strain TFB-10046 / SS5)</name>
    <name type="common">White-rot fungus</name>
    <name type="synonym">Auricularia delicata (strain TFB10046)</name>
    <dbReference type="NCBI Taxonomy" id="717982"/>
    <lineage>
        <taxon>Eukaryota</taxon>
        <taxon>Fungi</taxon>
        <taxon>Dikarya</taxon>
        <taxon>Basidiomycota</taxon>
        <taxon>Agaricomycotina</taxon>
        <taxon>Agaricomycetes</taxon>
        <taxon>Auriculariales</taxon>
        <taxon>Auriculariaceae</taxon>
        <taxon>Auricularia</taxon>
    </lineage>
</organism>
<dbReference type="InterPro" id="IPR037069">
    <property type="entry name" value="AcylCoA_DH/ox_N_sf"/>
</dbReference>
<dbReference type="Proteomes" id="UP000006514">
    <property type="component" value="Unassembled WGS sequence"/>
</dbReference>
<dbReference type="EMBL" id="JH688401">
    <property type="protein sequence ID" value="EJD33159.1"/>
    <property type="molecule type" value="Genomic_DNA"/>
</dbReference>
<name>J0CSB3_AURST</name>
<dbReference type="AlphaFoldDB" id="J0CSB3"/>
<reference evidence="2" key="1">
    <citation type="journal article" date="2012" name="Science">
        <title>The Paleozoic origin of enzymatic lignin decomposition reconstructed from 31 fungal genomes.</title>
        <authorList>
            <person name="Floudas D."/>
            <person name="Binder M."/>
            <person name="Riley R."/>
            <person name="Barry K."/>
            <person name="Blanchette R.A."/>
            <person name="Henrissat B."/>
            <person name="Martinez A.T."/>
            <person name="Otillar R."/>
            <person name="Spatafora J.W."/>
            <person name="Yadav J.S."/>
            <person name="Aerts A."/>
            <person name="Benoit I."/>
            <person name="Boyd A."/>
            <person name="Carlson A."/>
            <person name="Copeland A."/>
            <person name="Coutinho P.M."/>
            <person name="de Vries R.P."/>
            <person name="Ferreira P."/>
            <person name="Findley K."/>
            <person name="Foster B."/>
            <person name="Gaskell J."/>
            <person name="Glotzer D."/>
            <person name="Gorecki P."/>
            <person name="Heitman J."/>
            <person name="Hesse C."/>
            <person name="Hori C."/>
            <person name="Igarashi K."/>
            <person name="Jurgens J.A."/>
            <person name="Kallen N."/>
            <person name="Kersten P."/>
            <person name="Kohler A."/>
            <person name="Kuees U."/>
            <person name="Kumar T.K.A."/>
            <person name="Kuo A."/>
            <person name="LaButti K."/>
            <person name="Larrondo L.F."/>
            <person name="Lindquist E."/>
            <person name="Ling A."/>
            <person name="Lombard V."/>
            <person name="Lucas S."/>
            <person name="Lundell T."/>
            <person name="Martin R."/>
            <person name="McLaughlin D.J."/>
            <person name="Morgenstern I."/>
            <person name="Morin E."/>
            <person name="Murat C."/>
            <person name="Nagy L.G."/>
            <person name="Nolan M."/>
            <person name="Ohm R.A."/>
            <person name="Patyshakuliyeva A."/>
            <person name="Rokas A."/>
            <person name="Ruiz-Duenas F.J."/>
            <person name="Sabat G."/>
            <person name="Salamov A."/>
            <person name="Samejima M."/>
            <person name="Schmutz J."/>
            <person name="Slot J.C."/>
            <person name="St John F."/>
            <person name="Stenlid J."/>
            <person name="Sun H."/>
            <person name="Sun S."/>
            <person name="Syed K."/>
            <person name="Tsang A."/>
            <person name="Wiebenga A."/>
            <person name="Young D."/>
            <person name="Pisabarro A."/>
            <person name="Eastwood D.C."/>
            <person name="Martin F."/>
            <person name="Cullen D."/>
            <person name="Grigoriev I.V."/>
            <person name="Hibbett D.S."/>
        </authorList>
    </citation>
    <scope>NUCLEOTIDE SEQUENCE [LARGE SCALE GENOMIC DNA]</scope>
    <source>
        <strain evidence="2">TFB10046</strain>
    </source>
</reference>
<protein>
    <submittedName>
        <fullName evidence="1">Uncharacterized protein</fullName>
    </submittedName>
</protein>
<dbReference type="InParanoid" id="J0CSB3"/>
<evidence type="ECO:0000313" key="2">
    <source>
        <dbReference type="Proteomes" id="UP000006514"/>
    </source>
</evidence>
<dbReference type="Gene3D" id="1.10.540.10">
    <property type="entry name" value="Acyl-CoA dehydrogenase/oxidase, N-terminal domain"/>
    <property type="match status" value="1"/>
</dbReference>
<proteinExistence type="predicted"/>
<dbReference type="eggNOG" id="KOG0537">
    <property type="taxonomic scope" value="Eukaryota"/>
</dbReference>
<dbReference type="GO" id="GO:0050660">
    <property type="term" value="F:flavin adenine dinucleotide binding"/>
    <property type="evidence" value="ECO:0007669"/>
    <property type="project" value="InterPro"/>
</dbReference>
<dbReference type="OrthoDB" id="10254877at2759"/>
<sequence>MCKFVDEVLYDDAQLREEDVKRVSQHVLDAMADLELHAMRLAPGKHLKGRTLMGGLVKPEEFDYFHELIITQEMTRVGARGYGTVFSAAWSSVSRPCSTLALLSFSGASFQTS</sequence>
<keyword evidence="2" id="KW-1185">Reference proteome</keyword>
<dbReference type="KEGG" id="adl:AURDEDRAFT_177761"/>
<dbReference type="GO" id="GO:0016627">
    <property type="term" value="F:oxidoreductase activity, acting on the CH-CH group of donors"/>
    <property type="evidence" value="ECO:0007669"/>
    <property type="project" value="InterPro"/>
</dbReference>